<name>A0AA97A0Z6_9STRE</name>
<sequence length="74" mass="8272">MNLKISFSPLWRKIASLNMTQKELQTVTGLGSSTLTNLRNDDCVTTDTILKLCIALQCELNEIIELTGDNDDKK</sequence>
<dbReference type="RefSeq" id="WP_248028925.1">
    <property type="nucleotide sequence ID" value="NZ_CP118733.1"/>
</dbReference>
<evidence type="ECO:0000313" key="3">
    <source>
        <dbReference type="Proteomes" id="UP001304088"/>
    </source>
</evidence>
<dbReference type="SUPFAM" id="SSF47413">
    <property type="entry name" value="lambda repressor-like DNA-binding domains"/>
    <property type="match status" value="1"/>
</dbReference>
<dbReference type="Proteomes" id="UP001304088">
    <property type="component" value="Chromosome"/>
</dbReference>
<dbReference type="InterPro" id="IPR001387">
    <property type="entry name" value="Cro/C1-type_HTH"/>
</dbReference>
<dbReference type="CDD" id="cd00093">
    <property type="entry name" value="HTH_XRE"/>
    <property type="match status" value="1"/>
</dbReference>
<dbReference type="Gene3D" id="1.10.260.40">
    <property type="entry name" value="lambda repressor-like DNA-binding domains"/>
    <property type="match status" value="1"/>
</dbReference>
<evidence type="ECO:0000259" key="1">
    <source>
        <dbReference type="PROSITE" id="PS50943"/>
    </source>
</evidence>
<dbReference type="PROSITE" id="PS50943">
    <property type="entry name" value="HTH_CROC1"/>
    <property type="match status" value="1"/>
</dbReference>
<protein>
    <submittedName>
        <fullName evidence="2">Helix-turn-helix domain-containing protein</fullName>
    </submittedName>
</protein>
<proteinExistence type="predicted"/>
<dbReference type="EMBL" id="CP118733">
    <property type="protein sequence ID" value="WNY47989.1"/>
    <property type="molecule type" value="Genomic_DNA"/>
</dbReference>
<dbReference type="AlphaFoldDB" id="A0AA97A0Z6"/>
<accession>A0AA97A0Z6</accession>
<dbReference type="InterPro" id="IPR010982">
    <property type="entry name" value="Lambda_DNA-bd_dom_sf"/>
</dbReference>
<dbReference type="KEGG" id="ssuv:PXH68_04565"/>
<dbReference type="GO" id="GO:0003677">
    <property type="term" value="F:DNA binding"/>
    <property type="evidence" value="ECO:0007669"/>
    <property type="project" value="InterPro"/>
</dbReference>
<feature type="domain" description="HTH cro/C1-type" evidence="1">
    <location>
        <begin position="10"/>
        <end position="63"/>
    </location>
</feature>
<evidence type="ECO:0000313" key="2">
    <source>
        <dbReference type="EMBL" id="WNY47989.1"/>
    </source>
</evidence>
<gene>
    <name evidence="2" type="ORF">PXH68_04565</name>
</gene>
<reference evidence="2 3" key="1">
    <citation type="submission" date="2023-02" db="EMBL/GenBank/DDBJ databases">
        <title>Streptococcus sp. Genome Sequencing and Assembly.</title>
        <authorList>
            <person name="Shore S.M."/>
            <person name="Nicholson T.L."/>
        </authorList>
    </citation>
    <scope>NUCLEOTIDE SEQUENCE [LARGE SCALE GENOMIC DNA]</scope>
    <source>
        <strain evidence="2 3">29896</strain>
    </source>
</reference>
<organism evidence="2 3">
    <name type="scientific">Streptococcus suivaginalis</name>
    <dbReference type="NCBI Taxonomy" id="3028082"/>
    <lineage>
        <taxon>Bacteria</taxon>
        <taxon>Bacillati</taxon>
        <taxon>Bacillota</taxon>
        <taxon>Bacilli</taxon>
        <taxon>Lactobacillales</taxon>
        <taxon>Streptococcaceae</taxon>
        <taxon>Streptococcus</taxon>
    </lineage>
</organism>
<dbReference type="Pfam" id="PF13443">
    <property type="entry name" value="HTH_26"/>
    <property type="match status" value="1"/>
</dbReference>
<keyword evidence="3" id="KW-1185">Reference proteome</keyword>